<keyword evidence="5" id="KW-1185">Reference proteome</keyword>
<dbReference type="InterPro" id="IPR050884">
    <property type="entry name" value="CNP_phosphodiesterase-III"/>
</dbReference>
<reference evidence="4 5" key="1">
    <citation type="submission" date="2021-01" db="EMBL/GenBank/DDBJ databases">
        <title>Roseomonas sp. nov, a bacterium isolated from an oil production mixture in Yumen Oilfield.</title>
        <authorList>
            <person name="Wu D."/>
        </authorList>
    </citation>
    <scope>NUCLEOTIDE SEQUENCE [LARGE SCALE GENOMIC DNA]</scope>
    <source>
        <strain evidence="4 5">ROY-5-3</strain>
    </source>
</reference>
<gene>
    <name evidence="4" type="ORF">JJQ90_07790</name>
</gene>
<evidence type="ECO:0000259" key="3">
    <source>
        <dbReference type="Pfam" id="PF00149"/>
    </source>
</evidence>
<keyword evidence="2" id="KW-0378">Hydrolase</keyword>
<evidence type="ECO:0000256" key="2">
    <source>
        <dbReference type="ARBA" id="ARBA00022801"/>
    </source>
</evidence>
<evidence type="ECO:0000313" key="5">
    <source>
        <dbReference type="Proteomes" id="UP000689967"/>
    </source>
</evidence>
<comment type="caution">
    <text evidence="4">The sequence shown here is derived from an EMBL/GenBank/DDBJ whole genome shotgun (WGS) entry which is preliminary data.</text>
</comment>
<dbReference type="Proteomes" id="UP000689967">
    <property type="component" value="Unassembled WGS sequence"/>
</dbReference>
<dbReference type="Pfam" id="PF00149">
    <property type="entry name" value="Metallophos"/>
    <property type="match status" value="1"/>
</dbReference>
<feature type="domain" description="Calcineurin-like phosphoesterase" evidence="3">
    <location>
        <begin position="4"/>
        <end position="194"/>
    </location>
</feature>
<dbReference type="PANTHER" id="PTHR42988">
    <property type="entry name" value="PHOSPHOHYDROLASE"/>
    <property type="match status" value="1"/>
</dbReference>
<sequence>MARRIAHLSDLHFGAHDPVVVASFTQELAEWQPDLLAVSGDLTQGARHSEFIAAMEFLRGLRIPFLAVPGNHDLSPYNLLERFTDPYRRWRFHVGPETEPVFTDAEVALVGMNTARRAGFYLNWARGRVSRSRLAAAEAHLMALPPGPFRIIVAHHPFQAPLLKPGARLVGNAEPALAAFARLKVGLVLTGHLHLGDVRPVRDGALVLAQAGSATSTRLRGTPNAYNRIEVEDGRAKVTPRVWYGDGWRDL</sequence>
<protein>
    <submittedName>
        <fullName evidence="4">Metallophosphoesterase</fullName>
    </submittedName>
</protein>
<accession>A0ABS6H4I3</accession>
<dbReference type="RefSeq" id="WP_216874117.1">
    <property type="nucleotide sequence ID" value="NZ_JAERQM010000002.1"/>
</dbReference>
<dbReference type="InterPro" id="IPR004843">
    <property type="entry name" value="Calcineurin-like_PHP"/>
</dbReference>
<keyword evidence="1" id="KW-0479">Metal-binding</keyword>
<dbReference type="PANTHER" id="PTHR42988:SF2">
    <property type="entry name" value="CYCLIC NUCLEOTIDE PHOSPHODIESTERASE CBUA0032-RELATED"/>
    <property type="match status" value="1"/>
</dbReference>
<dbReference type="EMBL" id="JAERQM010000002">
    <property type="protein sequence ID" value="MBU8543602.1"/>
    <property type="molecule type" value="Genomic_DNA"/>
</dbReference>
<proteinExistence type="predicted"/>
<evidence type="ECO:0000313" key="4">
    <source>
        <dbReference type="EMBL" id="MBU8543602.1"/>
    </source>
</evidence>
<organism evidence="4 5">
    <name type="scientific">Falsiroseomonas oleicola</name>
    <dbReference type="NCBI Taxonomy" id="2801474"/>
    <lineage>
        <taxon>Bacteria</taxon>
        <taxon>Pseudomonadati</taxon>
        <taxon>Pseudomonadota</taxon>
        <taxon>Alphaproteobacteria</taxon>
        <taxon>Acetobacterales</taxon>
        <taxon>Roseomonadaceae</taxon>
        <taxon>Falsiroseomonas</taxon>
    </lineage>
</organism>
<name>A0ABS6H4I3_9PROT</name>
<evidence type="ECO:0000256" key="1">
    <source>
        <dbReference type="ARBA" id="ARBA00022723"/>
    </source>
</evidence>